<evidence type="ECO:0000256" key="5">
    <source>
        <dbReference type="ARBA" id="ARBA00022490"/>
    </source>
</evidence>
<dbReference type="Gene3D" id="1.10.10.10">
    <property type="entry name" value="Winged helix-like DNA-binding domain superfamily/Winged helix DNA-binding domain"/>
    <property type="match status" value="1"/>
</dbReference>
<keyword evidence="10" id="KW-0804">Transcription</keyword>
<keyword evidence="16" id="KW-1185">Reference proteome</keyword>
<keyword evidence="8" id="KW-0238">DNA-binding</keyword>
<dbReference type="InterPro" id="IPR022689">
    <property type="entry name" value="Iron_dep_repressor"/>
</dbReference>
<evidence type="ECO:0000256" key="3">
    <source>
        <dbReference type="ARBA" id="ARBA00011738"/>
    </source>
</evidence>
<dbReference type="SUPFAM" id="SSF46785">
    <property type="entry name" value="Winged helix' DNA-binding domain"/>
    <property type="match status" value="1"/>
</dbReference>
<keyword evidence="5" id="KW-0963">Cytoplasm</keyword>
<dbReference type="GO" id="GO:0005737">
    <property type="term" value="C:cytoplasm"/>
    <property type="evidence" value="ECO:0007669"/>
    <property type="project" value="UniProtKB-SubCell"/>
</dbReference>
<dbReference type="GO" id="GO:0046914">
    <property type="term" value="F:transition metal ion binding"/>
    <property type="evidence" value="ECO:0007669"/>
    <property type="project" value="InterPro"/>
</dbReference>
<dbReference type="EMBL" id="JAABOP010000001">
    <property type="protein sequence ID" value="NER09733.1"/>
    <property type="molecule type" value="Genomic_DNA"/>
</dbReference>
<dbReference type="InterPro" id="IPR036390">
    <property type="entry name" value="WH_DNA-bd_sf"/>
</dbReference>
<evidence type="ECO:0000256" key="4">
    <source>
        <dbReference type="ARBA" id="ARBA00022386"/>
    </source>
</evidence>
<keyword evidence="9" id="KW-0010">Activator</keyword>
<dbReference type="Gene3D" id="1.10.60.10">
    <property type="entry name" value="Iron dependent repressor, metal binding and dimerisation domain"/>
    <property type="match status" value="1"/>
</dbReference>
<dbReference type="PANTHER" id="PTHR33238">
    <property type="entry name" value="IRON (METAL) DEPENDENT REPRESSOR, DTXR FAMILY"/>
    <property type="match status" value="1"/>
</dbReference>
<evidence type="ECO:0000256" key="12">
    <source>
        <dbReference type="ARBA" id="ARBA00025185"/>
    </source>
</evidence>
<accession>A0A6P0UEN4</accession>
<dbReference type="SMART" id="SM00899">
    <property type="entry name" value="FeoA"/>
    <property type="match status" value="1"/>
</dbReference>
<reference evidence="15 16" key="1">
    <citation type="submission" date="2020-01" db="EMBL/GenBank/DDBJ databases">
        <title>Muriicola jejuensis KCTC 22299.</title>
        <authorList>
            <person name="Wang G."/>
        </authorList>
    </citation>
    <scope>NUCLEOTIDE SEQUENCE [LARGE SCALE GENOMIC DNA]</scope>
    <source>
        <strain evidence="15 16">KCTC 22299</strain>
    </source>
</reference>
<dbReference type="InterPro" id="IPR007167">
    <property type="entry name" value="Fe-transptr_FeoA-like"/>
</dbReference>
<dbReference type="InterPro" id="IPR036421">
    <property type="entry name" value="Fe_dep_repressor_sf"/>
</dbReference>
<dbReference type="InterPro" id="IPR001367">
    <property type="entry name" value="Fe_dep_repressor"/>
</dbReference>
<keyword evidence="6" id="KW-0678">Repressor</keyword>
<feature type="domain" description="HTH dtxR-type" evidence="14">
    <location>
        <begin position="1"/>
        <end position="63"/>
    </location>
</feature>
<comment type="function">
    <text evidence="12">In the presence of manganese, represses expression of mntH and mntS. Up-regulates expression of mntP.</text>
</comment>
<dbReference type="AlphaFoldDB" id="A0A6P0UEN4"/>
<evidence type="ECO:0000313" key="16">
    <source>
        <dbReference type="Proteomes" id="UP000468443"/>
    </source>
</evidence>
<comment type="similarity">
    <text evidence="2">Belongs to the DtxR/MntR family.</text>
</comment>
<dbReference type="InterPro" id="IPR050536">
    <property type="entry name" value="DtxR_MntR_Metal-Reg"/>
</dbReference>
<dbReference type="GO" id="GO:0003677">
    <property type="term" value="F:DNA binding"/>
    <property type="evidence" value="ECO:0007669"/>
    <property type="project" value="UniProtKB-KW"/>
</dbReference>
<dbReference type="Pfam" id="PF01325">
    <property type="entry name" value="Fe_dep_repress"/>
    <property type="match status" value="1"/>
</dbReference>
<keyword evidence="11" id="KW-0464">Manganese</keyword>
<gene>
    <name evidence="15" type="ORF">GWK09_04355</name>
</gene>
<dbReference type="InterPro" id="IPR036388">
    <property type="entry name" value="WH-like_DNA-bd_sf"/>
</dbReference>
<dbReference type="GO" id="GO:0046983">
    <property type="term" value="F:protein dimerization activity"/>
    <property type="evidence" value="ECO:0007669"/>
    <property type="project" value="InterPro"/>
</dbReference>
<name>A0A6P0UEN4_9FLAO</name>
<dbReference type="PROSITE" id="PS50944">
    <property type="entry name" value="HTH_DTXR"/>
    <property type="match status" value="1"/>
</dbReference>
<dbReference type="Pfam" id="PF02742">
    <property type="entry name" value="Fe_dep_repr_C"/>
    <property type="match status" value="1"/>
</dbReference>
<evidence type="ECO:0000256" key="8">
    <source>
        <dbReference type="ARBA" id="ARBA00023125"/>
    </source>
</evidence>
<dbReference type="Proteomes" id="UP000468443">
    <property type="component" value="Unassembled WGS sequence"/>
</dbReference>
<dbReference type="Gene3D" id="2.30.30.90">
    <property type="match status" value="1"/>
</dbReference>
<comment type="subunit">
    <text evidence="3">Homodimer.</text>
</comment>
<organism evidence="15 16">
    <name type="scientific">Muriicola jejuensis</name>
    <dbReference type="NCBI Taxonomy" id="504488"/>
    <lineage>
        <taxon>Bacteria</taxon>
        <taxon>Pseudomonadati</taxon>
        <taxon>Bacteroidota</taxon>
        <taxon>Flavobacteriia</taxon>
        <taxon>Flavobacteriales</taxon>
        <taxon>Flavobacteriaceae</taxon>
        <taxon>Muriicola</taxon>
    </lineage>
</organism>
<evidence type="ECO:0000259" key="14">
    <source>
        <dbReference type="PROSITE" id="PS50944"/>
    </source>
</evidence>
<keyword evidence="7" id="KW-0805">Transcription regulation</keyword>
<protein>
    <recommendedName>
        <fullName evidence="4">Transcriptional regulator MntR</fullName>
    </recommendedName>
    <alternativeName>
        <fullName evidence="13">Manganese transport regulator</fullName>
    </alternativeName>
</protein>
<proteinExistence type="inferred from homology"/>
<evidence type="ECO:0000256" key="2">
    <source>
        <dbReference type="ARBA" id="ARBA00007871"/>
    </source>
</evidence>
<dbReference type="SMART" id="SM00529">
    <property type="entry name" value="HTH_DTXR"/>
    <property type="match status" value="1"/>
</dbReference>
<evidence type="ECO:0000313" key="15">
    <source>
        <dbReference type="EMBL" id="NER09733.1"/>
    </source>
</evidence>
<evidence type="ECO:0000256" key="11">
    <source>
        <dbReference type="ARBA" id="ARBA00023211"/>
    </source>
</evidence>
<dbReference type="SUPFAM" id="SSF47979">
    <property type="entry name" value="Iron-dependent repressor protein, dimerization domain"/>
    <property type="match status" value="1"/>
</dbReference>
<evidence type="ECO:0000256" key="1">
    <source>
        <dbReference type="ARBA" id="ARBA00004496"/>
    </source>
</evidence>
<comment type="caution">
    <text evidence="15">The sequence shown here is derived from an EMBL/GenBank/DDBJ whole genome shotgun (WGS) entry which is preliminary data.</text>
</comment>
<dbReference type="InterPro" id="IPR022687">
    <property type="entry name" value="HTH_DTXR"/>
</dbReference>
<evidence type="ECO:0000256" key="10">
    <source>
        <dbReference type="ARBA" id="ARBA00023163"/>
    </source>
</evidence>
<comment type="subcellular location">
    <subcellularLocation>
        <location evidence="1">Cytoplasm</location>
    </subcellularLocation>
</comment>
<evidence type="ECO:0000256" key="9">
    <source>
        <dbReference type="ARBA" id="ARBA00023159"/>
    </source>
</evidence>
<sequence length="219" mass="25193">MTQSEENYLKAIYHLGRQNPGVISTNAIAEEMQTKPSSVTDMVKRLAEKGYLNYRKYQGVNLSEKGRHKALMIIRKHRLWETFLVEKMNFTWDEVHEIAEQLEHIQSEKLIDELDRFLSYPKVDPHGDPIPDRNGDVESRNSKLLSNLDINASGICIGVRDSSSSFLRYLDKNEIALGDRIYVMEKEDFDDSISVRIGNRNLQLSHAIASNLIVTQELE</sequence>
<dbReference type="Pfam" id="PF04023">
    <property type="entry name" value="FeoA"/>
    <property type="match status" value="1"/>
</dbReference>
<dbReference type="PANTHER" id="PTHR33238:SF11">
    <property type="entry name" value="TRANSCRIPTIONAL REGULATOR MNTR"/>
    <property type="match status" value="1"/>
</dbReference>
<evidence type="ECO:0000256" key="7">
    <source>
        <dbReference type="ARBA" id="ARBA00023015"/>
    </source>
</evidence>
<dbReference type="GO" id="GO:0003700">
    <property type="term" value="F:DNA-binding transcription factor activity"/>
    <property type="evidence" value="ECO:0007669"/>
    <property type="project" value="InterPro"/>
</dbReference>
<dbReference type="InterPro" id="IPR038157">
    <property type="entry name" value="FeoA_core_dom"/>
</dbReference>
<evidence type="ECO:0000256" key="13">
    <source>
        <dbReference type="ARBA" id="ARBA00032593"/>
    </source>
</evidence>
<dbReference type="RefSeq" id="WP_163691774.1">
    <property type="nucleotide sequence ID" value="NZ_FXTW01000001.1"/>
</dbReference>
<evidence type="ECO:0000256" key="6">
    <source>
        <dbReference type="ARBA" id="ARBA00022491"/>
    </source>
</evidence>